<keyword evidence="2" id="KW-1185">Reference proteome</keyword>
<protein>
    <submittedName>
        <fullName evidence="1">Uncharacterized protein</fullName>
    </submittedName>
</protein>
<dbReference type="AlphaFoldDB" id="A0A6A6EGY3"/>
<evidence type="ECO:0000313" key="2">
    <source>
        <dbReference type="Proteomes" id="UP000800200"/>
    </source>
</evidence>
<proteinExistence type="predicted"/>
<gene>
    <name evidence="1" type="ORF">K469DRAFT_27978</name>
</gene>
<sequence>MAKVIQIFSKGTPPHEVLAYTIATYTWTEFKTKARVPQDIFNMCERRSKELQCPSKGWYYLLLECLPFLQLQPQKKIIYRWGNPQLVE</sequence>
<evidence type="ECO:0000313" key="1">
    <source>
        <dbReference type="EMBL" id="KAF2190345.1"/>
    </source>
</evidence>
<name>A0A6A6EGY3_9PEZI</name>
<dbReference type="Proteomes" id="UP000800200">
    <property type="component" value="Unassembled WGS sequence"/>
</dbReference>
<dbReference type="EMBL" id="ML994619">
    <property type="protein sequence ID" value="KAF2190345.1"/>
    <property type="molecule type" value="Genomic_DNA"/>
</dbReference>
<reference evidence="1" key="1">
    <citation type="journal article" date="2020" name="Stud. Mycol.">
        <title>101 Dothideomycetes genomes: a test case for predicting lifestyles and emergence of pathogens.</title>
        <authorList>
            <person name="Haridas S."/>
            <person name="Albert R."/>
            <person name="Binder M."/>
            <person name="Bloem J."/>
            <person name="Labutti K."/>
            <person name="Salamov A."/>
            <person name="Andreopoulos B."/>
            <person name="Baker S."/>
            <person name="Barry K."/>
            <person name="Bills G."/>
            <person name="Bluhm B."/>
            <person name="Cannon C."/>
            <person name="Castanera R."/>
            <person name="Culley D."/>
            <person name="Daum C."/>
            <person name="Ezra D."/>
            <person name="Gonzalez J."/>
            <person name="Henrissat B."/>
            <person name="Kuo A."/>
            <person name="Liang C."/>
            <person name="Lipzen A."/>
            <person name="Lutzoni F."/>
            <person name="Magnuson J."/>
            <person name="Mondo S."/>
            <person name="Nolan M."/>
            <person name="Ohm R."/>
            <person name="Pangilinan J."/>
            <person name="Park H.-J."/>
            <person name="Ramirez L."/>
            <person name="Alfaro M."/>
            <person name="Sun H."/>
            <person name="Tritt A."/>
            <person name="Yoshinaga Y."/>
            <person name="Zwiers L.-H."/>
            <person name="Turgeon B."/>
            <person name="Goodwin S."/>
            <person name="Spatafora J."/>
            <person name="Crous P."/>
            <person name="Grigoriev I."/>
        </authorList>
    </citation>
    <scope>NUCLEOTIDE SEQUENCE</scope>
    <source>
        <strain evidence="1">CBS 207.26</strain>
    </source>
</reference>
<accession>A0A6A6EGY3</accession>
<organism evidence="1 2">
    <name type="scientific">Zopfia rhizophila CBS 207.26</name>
    <dbReference type="NCBI Taxonomy" id="1314779"/>
    <lineage>
        <taxon>Eukaryota</taxon>
        <taxon>Fungi</taxon>
        <taxon>Dikarya</taxon>
        <taxon>Ascomycota</taxon>
        <taxon>Pezizomycotina</taxon>
        <taxon>Dothideomycetes</taxon>
        <taxon>Dothideomycetes incertae sedis</taxon>
        <taxon>Zopfiaceae</taxon>
        <taxon>Zopfia</taxon>
    </lineage>
</organism>